<feature type="binding site" evidence="12">
    <location>
        <position position="261"/>
    </location>
    <ligand>
        <name>K(+)</name>
        <dbReference type="ChEBI" id="CHEBI:29103"/>
    </ligand>
</feature>
<dbReference type="InterPro" id="IPR011877">
    <property type="entry name" value="Ribokinase"/>
</dbReference>
<evidence type="ECO:0000256" key="3">
    <source>
        <dbReference type="ARBA" id="ARBA00016943"/>
    </source>
</evidence>
<comment type="catalytic activity">
    <reaction evidence="12">
        <text>D-ribose + ATP = D-ribose 5-phosphate + ADP + H(+)</text>
        <dbReference type="Rhea" id="RHEA:13697"/>
        <dbReference type="ChEBI" id="CHEBI:15378"/>
        <dbReference type="ChEBI" id="CHEBI:30616"/>
        <dbReference type="ChEBI" id="CHEBI:47013"/>
        <dbReference type="ChEBI" id="CHEBI:78346"/>
        <dbReference type="ChEBI" id="CHEBI:456216"/>
        <dbReference type="EC" id="2.7.1.15"/>
    </reaction>
</comment>
<evidence type="ECO:0000313" key="14">
    <source>
        <dbReference type="EMBL" id="MDQ1121558.1"/>
    </source>
</evidence>
<keyword evidence="15" id="KW-1185">Reference proteome</keyword>
<dbReference type="GO" id="GO:0004747">
    <property type="term" value="F:ribokinase activity"/>
    <property type="evidence" value="ECO:0007669"/>
    <property type="project" value="UniProtKB-EC"/>
</dbReference>
<feature type="binding site" evidence="12">
    <location>
        <position position="225"/>
    </location>
    <ligand>
        <name>K(+)</name>
        <dbReference type="ChEBI" id="CHEBI:29103"/>
    </ligand>
</feature>
<evidence type="ECO:0000256" key="9">
    <source>
        <dbReference type="ARBA" id="ARBA00022842"/>
    </source>
</evidence>
<evidence type="ECO:0000256" key="10">
    <source>
        <dbReference type="ARBA" id="ARBA00022958"/>
    </source>
</evidence>
<dbReference type="EC" id="2.7.1.15" evidence="2 12"/>
<keyword evidence="6 12" id="KW-0547">Nucleotide-binding</keyword>
<feature type="binding site" evidence="12">
    <location>
        <position position="139"/>
    </location>
    <ligand>
        <name>substrate</name>
    </ligand>
</feature>
<feature type="binding site" evidence="12">
    <location>
        <position position="231"/>
    </location>
    <ligand>
        <name>substrate</name>
    </ligand>
</feature>
<dbReference type="InterPro" id="IPR029056">
    <property type="entry name" value="Ribokinase-like"/>
</dbReference>
<feature type="binding site" evidence="12">
    <location>
        <position position="264"/>
    </location>
    <ligand>
        <name>K(+)</name>
        <dbReference type="ChEBI" id="CHEBI:29103"/>
    </ligand>
</feature>
<protein>
    <recommendedName>
        <fullName evidence="3 12">Ribokinase</fullName>
        <shortName evidence="12">RK</shortName>
        <ecNumber evidence="2 12">2.7.1.15</ecNumber>
    </recommendedName>
</protein>
<dbReference type="PRINTS" id="PR00990">
    <property type="entry name" value="RIBOKINASE"/>
</dbReference>
<feature type="binding site" evidence="12">
    <location>
        <position position="179"/>
    </location>
    <ligand>
        <name>ATP</name>
        <dbReference type="ChEBI" id="CHEBI:30616"/>
    </ligand>
</feature>
<accession>A0ABU0TPF9</accession>
<feature type="binding site" evidence="12">
    <location>
        <begin position="16"/>
        <end position="18"/>
    </location>
    <ligand>
        <name>substrate</name>
    </ligand>
</feature>
<name>A0ABU0TPF9_MICTR</name>
<evidence type="ECO:0000259" key="13">
    <source>
        <dbReference type="Pfam" id="PF00294"/>
    </source>
</evidence>
<dbReference type="Proteomes" id="UP001226691">
    <property type="component" value="Unassembled WGS sequence"/>
</dbReference>
<dbReference type="InterPro" id="IPR002139">
    <property type="entry name" value="Ribo/fructo_kinase"/>
</dbReference>
<comment type="subcellular location">
    <subcellularLocation>
        <location evidence="12">Cytoplasm</location>
    </subcellularLocation>
</comment>
<dbReference type="HAMAP" id="MF_01987">
    <property type="entry name" value="Ribokinase"/>
    <property type="match status" value="1"/>
</dbReference>
<keyword evidence="10 12" id="KW-0630">Potassium</keyword>
<evidence type="ECO:0000256" key="7">
    <source>
        <dbReference type="ARBA" id="ARBA00022777"/>
    </source>
</evidence>
<comment type="cofactor">
    <cofactor evidence="12">
        <name>Mg(2+)</name>
        <dbReference type="ChEBI" id="CHEBI:18420"/>
    </cofactor>
    <text evidence="12">Requires a divalent cation, most likely magnesium in vivo, as an electrophilic catalyst to aid phosphoryl group transfer. It is the chelate of the metal and the nucleotide that is the actual substrate.</text>
</comment>
<dbReference type="PROSITE" id="PS00584">
    <property type="entry name" value="PFKB_KINASES_2"/>
    <property type="match status" value="1"/>
</dbReference>
<comment type="pathway">
    <text evidence="12">Carbohydrate metabolism; D-ribose degradation; D-ribose 5-phosphate from beta-D-ribopyranose: step 2/2.</text>
</comment>
<dbReference type="Gene3D" id="3.40.1190.20">
    <property type="match status" value="1"/>
</dbReference>
<keyword evidence="11 12" id="KW-0119">Carbohydrate metabolism</keyword>
<keyword evidence="12" id="KW-0963">Cytoplasm</keyword>
<dbReference type="RefSeq" id="WP_307478862.1">
    <property type="nucleotide sequence ID" value="NZ_JAUTBF010000001.1"/>
</dbReference>
<comment type="activity regulation">
    <text evidence="12">Activated by a monovalent cation that binds near, but not in, the active site. The most likely occupant of the site in vivo is potassium. Ion binding induces a conformational change that may alter substrate affinity.</text>
</comment>
<dbReference type="PANTHER" id="PTHR10584">
    <property type="entry name" value="SUGAR KINASE"/>
    <property type="match status" value="1"/>
</dbReference>
<feature type="binding site" evidence="12">
    <location>
        <begin position="230"/>
        <end position="231"/>
    </location>
    <ligand>
        <name>ATP</name>
        <dbReference type="ChEBI" id="CHEBI:30616"/>
    </ligand>
</feature>
<dbReference type="Pfam" id="PF00294">
    <property type="entry name" value="PfkB"/>
    <property type="match status" value="1"/>
</dbReference>
<evidence type="ECO:0000256" key="5">
    <source>
        <dbReference type="ARBA" id="ARBA00022723"/>
    </source>
</evidence>
<evidence type="ECO:0000256" key="4">
    <source>
        <dbReference type="ARBA" id="ARBA00022679"/>
    </source>
</evidence>
<feature type="binding site" evidence="12">
    <location>
        <begin position="198"/>
        <end position="203"/>
    </location>
    <ligand>
        <name>ATP</name>
        <dbReference type="ChEBI" id="CHEBI:30616"/>
    </ligand>
</feature>
<comment type="caution">
    <text evidence="14">The sequence shown here is derived from an EMBL/GenBank/DDBJ whole genome shotgun (WGS) entry which is preliminary data.</text>
</comment>
<evidence type="ECO:0000256" key="11">
    <source>
        <dbReference type="ARBA" id="ARBA00023277"/>
    </source>
</evidence>
<comment type="similarity">
    <text evidence="1">Belongs to the carbohydrate kinase pfkB family.</text>
</comment>
<evidence type="ECO:0000256" key="8">
    <source>
        <dbReference type="ARBA" id="ARBA00022840"/>
    </source>
</evidence>
<keyword evidence="7 12" id="KW-0418">Kinase</keyword>
<sequence>MIVAPVPSLTVVGAINVDLTARVERAPAAGETVADGVLQRGPGGKGANQAVAAARLGARVRLVGAVGDDPDGRGIRAQLAGIGVDATGVQTADAATGTALIVVDATGENSIVVCAGANAAIDPAALGIAAGAAVLVQLEVSDAVVSAAASAAGFLALNAAPARPLPTGVLERCDLVIVNETEYAQLPEVHDAALLCVTLGAAGARLYRRGELVASAPAVATEVRNTVGAGDAFCAAVVTGLLRGDEPALALSRACAVGAAAVADAASQPALSPLDAYGVPA</sequence>
<keyword evidence="9 12" id="KW-0460">Magnesium</keyword>
<organism evidence="14 15">
    <name type="scientific">Microbacterium trichothecenolyticum</name>
    <name type="common">Aureobacterium trichothecenolyticum</name>
    <dbReference type="NCBI Taxonomy" id="69370"/>
    <lineage>
        <taxon>Bacteria</taxon>
        <taxon>Bacillati</taxon>
        <taxon>Actinomycetota</taxon>
        <taxon>Actinomycetes</taxon>
        <taxon>Micrococcales</taxon>
        <taxon>Microbacteriaceae</taxon>
        <taxon>Microbacterium</taxon>
    </lineage>
</organism>
<dbReference type="InterPro" id="IPR002173">
    <property type="entry name" value="Carboh/pur_kinase_PfkB_CS"/>
</dbReference>
<gene>
    <name evidence="12" type="primary">rbsK</name>
    <name evidence="14" type="ORF">QE412_000131</name>
</gene>
<evidence type="ECO:0000256" key="6">
    <source>
        <dbReference type="ARBA" id="ARBA00022741"/>
    </source>
</evidence>
<feature type="binding site" evidence="12">
    <location>
        <position position="227"/>
    </location>
    <ligand>
        <name>K(+)</name>
        <dbReference type="ChEBI" id="CHEBI:29103"/>
    </ligand>
</feature>
<comment type="function">
    <text evidence="12">Catalyzes the phosphorylation of ribose at O-5 in a reaction requiring ATP and magnesium. The resulting D-ribose-5-phosphate can then be used either for sythesis of nucleotides, histidine, and tryptophan, or as a component of the pentose phosphate pathway.</text>
</comment>
<comment type="subunit">
    <text evidence="12">Homodimer.</text>
</comment>
<feature type="active site" description="Proton acceptor" evidence="12">
    <location>
        <position position="231"/>
    </location>
</feature>
<dbReference type="EMBL" id="JAUTBF010000001">
    <property type="protein sequence ID" value="MDQ1121558.1"/>
    <property type="molecule type" value="Genomic_DNA"/>
</dbReference>
<evidence type="ECO:0000256" key="1">
    <source>
        <dbReference type="ARBA" id="ARBA00005380"/>
    </source>
</evidence>
<reference evidence="14 15" key="1">
    <citation type="submission" date="2023-07" db="EMBL/GenBank/DDBJ databases">
        <title>Functional and genomic diversity of the sorghum phyllosphere microbiome.</title>
        <authorList>
            <person name="Shade A."/>
        </authorList>
    </citation>
    <scope>NUCLEOTIDE SEQUENCE [LARGE SCALE GENOMIC DNA]</scope>
    <source>
        <strain evidence="14 15">SORGH_AS_1207</strain>
    </source>
</reference>
<feature type="binding site" evidence="12">
    <location>
        <begin position="44"/>
        <end position="48"/>
    </location>
    <ligand>
        <name>substrate</name>
    </ligand>
</feature>
<evidence type="ECO:0000256" key="2">
    <source>
        <dbReference type="ARBA" id="ARBA00012035"/>
    </source>
</evidence>
<comment type="caution">
    <text evidence="12">Lacks conserved residue(s) required for the propagation of feature annotation.</text>
</comment>
<dbReference type="PANTHER" id="PTHR10584:SF166">
    <property type="entry name" value="RIBOKINASE"/>
    <property type="match status" value="1"/>
</dbReference>
<feature type="domain" description="Carbohydrate kinase PfkB" evidence="13">
    <location>
        <begin position="8"/>
        <end position="268"/>
    </location>
</feature>
<proteinExistence type="inferred from homology"/>
<comment type="similarity">
    <text evidence="12">Belongs to the carbohydrate kinase PfkB family. Ribokinase subfamily.</text>
</comment>
<keyword evidence="8 12" id="KW-0067">ATP-binding</keyword>
<dbReference type="InterPro" id="IPR011611">
    <property type="entry name" value="PfkB_dom"/>
</dbReference>
<keyword evidence="4 12" id="KW-0808">Transferase</keyword>
<evidence type="ECO:0000256" key="12">
    <source>
        <dbReference type="HAMAP-Rule" id="MF_01987"/>
    </source>
</evidence>
<keyword evidence="5 12" id="KW-0479">Metal-binding</keyword>
<dbReference type="SUPFAM" id="SSF53613">
    <property type="entry name" value="Ribokinase-like"/>
    <property type="match status" value="1"/>
</dbReference>
<evidence type="ECO:0000313" key="15">
    <source>
        <dbReference type="Proteomes" id="UP001226691"/>
    </source>
</evidence>